<gene>
    <name evidence="2" type="ORF">DVR09_09490</name>
</gene>
<protein>
    <recommendedName>
        <fullName evidence="4">MarR family transcriptional regulator</fullName>
    </recommendedName>
</protein>
<dbReference type="Proteomes" id="UP000254508">
    <property type="component" value="Chromosome"/>
</dbReference>
<sequence>MTPEKPRRRADDELDSNRSDVADTIGHEARNRVLLEIWYANQQDTPITIWDLPQPTGLPLRAAFAAARKLESDRLVAIGDNPSDPFGATLRVRKAAMPHLRKLHPTRSVI</sequence>
<dbReference type="OrthoDB" id="7410308at2"/>
<evidence type="ECO:0008006" key="4">
    <source>
        <dbReference type="Google" id="ProtNLM"/>
    </source>
</evidence>
<dbReference type="AlphaFoldDB" id="A0A345YF27"/>
<dbReference type="RefSeq" id="WP_115416710.1">
    <property type="nucleotide sequence ID" value="NZ_CP031357.1"/>
</dbReference>
<evidence type="ECO:0000313" key="2">
    <source>
        <dbReference type="EMBL" id="AXK42529.1"/>
    </source>
</evidence>
<name>A0A345YF27_9SPHN</name>
<accession>A0A345YF27</accession>
<proteinExistence type="predicted"/>
<keyword evidence="3" id="KW-1185">Reference proteome</keyword>
<reference evidence="3" key="1">
    <citation type="submission" date="2018-07" db="EMBL/GenBank/DDBJ databases">
        <title>Genome sequence of Erythrobacter strain YH-07, an antagonistic bacterium isolated from Yellow Sea.</title>
        <authorList>
            <person name="Tang T."/>
            <person name="Liu Q."/>
            <person name="Sun X."/>
        </authorList>
    </citation>
    <scope>NUCLEOTIDE SEQUENCE [LARGE SCALE GENOMIC DNA]</scope>
    <source>
        <strain evidence="3">YH-07</strain>
    </source>
</reference>
<organism evidence="2 3">
    <name type="scientific">Erythrobacter aureus</name>
    <dbReference type="NCBI Taxonomy" id="2182384"/>
    <lineage>
        <taxon>Bacteria</taxon>
        <taxon>Pseudomonadati</taxon>
        <taxon>Pseudomonadota</taxon>
        <taxon>Alphaproteobacteria</taxon>
        <taxon>Sphingomonadales</taxon>
        <taxon>Erythrobacteraceae</taxon>
        <taxon>Erythrobacter/Porphyrobacter group</taxon>
        <taxon>Erythrobacter</taxon>
    </lineage>
</organism>
<dbReference type="KEGG" id="err:DVR09_09490"/>
<feature type="region of interest" description="Disordered" evidence="1">
    <location>
        <begin position="1"/>
        <end position="22"/>
    </location>
</feature>
<dbReference type="EMBL" id="CP031357">
    <property type="protein sequence ID" value="AXK42529.1"/>
    <property type="molecule type" value="Genomic_DNA"/>
</dbReference>
<evidence type="ECO:0000256" key="1">
    <source>
        <dbReference type="SAM" id="MobiDB-lite"/>
    </source>
</evidence>
<evidence type="ECO:0000313" key="3">
    <source>
        <dbReference type="Proteomes" id="UP000254508"/>
    </source>
</evidence>
<feature type="compositionally biased region" description="Basic and acidic residues" evidence="1">
    <location>
        <begin position="9"/>
        <end position="22"/>
    </location>
</feature>